<sequence>MSNDAAWSSRMGGERAGGNGGAVGHRPPRRRWWNREILVMLEGKRAVEARDRDPFVAVPAETKWEAVSSYCRQKEVYRSSEQCRRRWGTLMNGYRKIRAWETRDGAAAGNSYWTMGSQERKDRRLPGIFEGMLYRILEADVESDGRVGDVGERMQEDEEEDNEDGAEASFSSNQDATESGSFSYADQVNVIKDLPSPIAATPISMRKFEPSQQEFADPVVGELGEVREAIVVMEVERTGSQKGTNDMVEFWISGITKDEQPTNDSENKSPQQGRKRHRTSQDEVINNNPYRKLIEVLERNNTVIMAQLEAQKLNIQLDRDQRREQADRLLTILDKVADVLGKFADKL</sequence>
<name>A0A8J5H2U8_ZINOF</name>
<dbReference type="PANTHER" id="PTHR47211">
    <property type="entry name" value="TRIHELIX TRANSCRIPTION FACTOR ASR3"/>
    <property type="match status" value="1"/>
</dbReference>
<feature type="region of interest" description="Disordered" evidence="1">
    <location>
        <begin position="1"/>
        <end position="26"/>
    </location>
</feature>
<feature type="compositionally biased region" description="Acidic residues" evidence="1">
    <location>
        <begin position="155"/>
        <end position="166"/>
    </location>
</feature>
<dbReference type="PANTHER" id="PTHR47211:SF2">
    <property type="entry name" value="TRIHELIX TRANSCRIPTION FACTOR ASR3"/>
    <property type="match status" value="1"/>
</dbReference>
<gene>
    <name evidence="3" type="ORF">ZIOFF_022409</name>
</gene>
<dbReference type="EMBL" id="JACMSC010000006">
    <property type="protein sequence ID" value="KAG6518923.1"/>
    <property type="molecule type" value="Genomic_DNA"/>
</dbReference>
<accession>A0A8J5H2U8</accession>
<reference evidence="3 4" key="1">
    <citation type="submission" date="2020-08" db="EMBL/GenBank/DDBJ databases">
        <title>Plant Genome Project.</title>
        <authorList>
            <person name="Zhang R.-G."/>
        </authorList>
    </citation>
    <scope>NUCLEOTIDE SEQUENCE [LARGE SCALE GENOMIC DNA]</scope>
    <source>
        <tissue evidence="3">Rhizome</tissue>
    </source>
</reference>
<dbReference type="PROSITE" id="PS50090">
    <property type="entry name" value="MYB_LIKE"/>
    <property type="match status" value="1"/>
</dbReference>
<feature type="compositionally biased region" description="Gly residues" evidence="1">
    <location>
        <begin position="14"/>
        <end position="23"/>
    </location>
</feature>
<organism evidence="3 4">
    <name type="scientific">Zingiber officinale</name>
    <name type="common">Ginger</name>
    <name type="synonym">Amomum zingiber</name>
    <dbReference type="NCBI Taxonomy" id="94328"/>
    <lineage>
        <taxon>Eukaryota</taxon>
        <taxon>Viridiplantae</taxon>
        <taxon>Streptophyta</taxon>
        <taxon>Embryophyta</taxon>
        <taxon>Tracheophyta</taxon>
        <taxon>Spermatophyta</taxon>
        <taxon>Magnoliopsida</taxon>
        <taxon>Liliopsida</taxon>
        <taxon>Zingiberales</taxon>
        <taxon>Zingiberaceae</taxon>
        <taxon>Zingiber</taxon>
    </lineage>
</organism>
<dbReference type="InterPro" id="IPR001005">
    <property type="entry name" value="SANT/Myb"/>
</dbReference>
<feature type="region of interest" description="Disordered" evidence="1">
    <location>
        <begin position="255"/>
        <end position="282"/>
    </location>
</feature>
<evidence type="ECO:0000313" key="3">
    <source>
        <dbReference type="EMBL" id="KAG6518923.1"/>
    </source>
</evidence>
<evidence type="ECO:0000259" key="2">
    <source>
        <dbReference type="PROSITE" id="PS50090"/>
    </source>
</evidence>
<dbReference type="Pfam" id="PF13837">
    <property type="entry name" value="Myb_DNA-bind_4"/>
    <property type="match status" value="1"/>
</dbReference>
<evidence type="ECO:0000313" key="4">
    <source>
        <dbReference type="Proteomes" id="UP000734854"/>
    </source>
</evidence>
<dbReference type="Proteomes" id="UP000734854">
    <property type="component" value="Unassembled WGS sequence"/>
</dbReference>
<feature type="region of interest" description="Disordered" evidence="1">
    <location>
        <begin position="146"/>
        <end position="180"/>
    </location>
</feature>
<protein>
    <recommendedName>
        <fullName evidence="2">Myb-like domain-containing protein</fullName>
    </recommendedName>
</protein>
<dbReference type="AlphaFoldDB" id="A0A8J5H2U8"/>
<feature type="domain" description="Myb-like" evidence="2">
    <location>
        <begin position="29"/>
        <end position="91"/>
    </location>
</feature>
<comment type="caution">
    <text evidence="3">The sequence shown here is derived from an EMBL/GenBank/DDBJ whole genome shotgun (WGS) entry which is preliminary data.</text>
</comment>
<dbReference type="Gene3D" id="1.10.10.60">
    <property type="entry name" value="Homeodomain-like"/>
    <property type="match status" value="1"/>
</dbReference>
<feature type="compositionally biased region" description="Polar residues" evidence="1">
    <location>
        <begin position="169"/>
        <end position="180"/>
    </location>
</feature>
<evidence type="ECO:0000256" key="1">
    <source>
        <dbReference type="SAM" id="MobiDB-lite"/>
    </source>
</evidence>
<proteinExistence type="predicted"/>
<feature type="compositionally biased region" description="Polar residues" evidence="1">
    <location>
        <begin position="262"/>
        <end position="272"/>
    </location>
</feature>
<keyword evidence="4" id="KW-1185">Reference proteome</keyword>
<dbReference type="InterPro" id="IPR044822">
    <property type="entry name" value="Myb_DNA-bind_4"/>
</dbReference>